<dbReference type="Gene3D" id="3.10.50.40">
    <property type="match status" value="1"/>
</dbReference>
<dbReference type="RefSeq" id="WP_015030988.1">
    <property type="nucleotide sequence ID" value="NC_018748.1"/>
</dbReference>
<accession>A0ABN4AT19</accession>
<keyword evidence="8 9" id="KW-0413">Isomerase</keyword>
<evidence type="ECO:0000256" key="8">
    <source>
        <dbReference type="ARBA" id="ARBA00023235"/>
    </source>
</evidence>
<organism evidence="9 10">
    <name type="scientific">Emticicia oligotrophica (strain DSM 17448 / CIP 109782 / MTCC 6937 / GPTSA100-15)</name>
    <dbReference type="NCBI Taxonomy" id="929562"/>
    <lineage>
        <taxon>Bacteria</taxon>
        <taxon>Pseudomonadati</taxon>
        <taxon>Bacteroidota</taxon>
        <taxon>Cytophagia</taxon>
        <taxon>Cytophagales</taxon>
        <taxon>Leadbetterellaceae</taxon>
        <taxon>Emticicia</taxon>
    </lineage>
</organism>
<dbReference type="InterPro" id="IPR046357">
    <property type="entry name" value="PPIase_dom_sf"/>
</dbReference>
<evidence type="ECO:0000256" key="1">
    <source>
        <dbReference type="ARBA" id="ARBA00000971"/>
    </source>
</evidence>
<evidence type="ECO:0000313" key="10">
    <source>
        <dbReference type="Proteomes" id="UP000002875"/>
    </source>
</evidence>
<dbReference type="GO" id="GO:0016853">
    <property type="term" value="F:isomerase activity"/>
    <property type="evidence" value="ECO:0007669"/>
    <property type="project" value="UniProtKB-KW"/>
</dbReference>
<comment type="subcellular location">
    <subcellularLocation>
        <location evidence="2">Cytoplasm</location>
    </subcellularLocation>
</comment>
<keyword evidence="5" id="KW-0963">Cytoplasm</keyword>
<dbReference type="EC" id="5.2.1.8" evidence="4"/>
<keyword evidence="6" id="KW-0697">Rotamase</keyword>
<evidence type="ECO:0000256" key="4">
    <source>
        <dbReference type="ARBA" id="ARBA00013194"/>
    </source>
</evidence>
<reference evidence="9 10" key="1">
    <citation type="submission" date="2011-07" db="EMBL/GenBank/DDBJ databases">
        <title>The complete genome of chromosome of Emticicia oligotrophica DSM 17448.</title>
        <authorList>
            <consortium name="US DOE Joint Genome Institute (JGI-PGF)"/>
            <person name="Lucas S."/>
            <person name="Han J."/>
            <person name="Lapidus A."/>
            <person name="Bruce D."/>
            <person name="Goodwin L."/>
            <person name="Pitluck S."/>
            <person name="Peters L."/>
            <person name="Kyrpides N."/>
            <person name="Mavromatis K."/>
            <person name="Ivanova N."/>
            <person name="Ovchinnikova G."/>
            <person name="Teshima H."/>
            <person name="Detter J.C."/>
            <person name="Tapia R."/>
            <person name="Han C."/>
            <person name="Land M."/>
            <person name="Hauser L."/>
            <person name="Markowitz V."/>
            <person name="Cheng J.-F."/>
            <person name="Hugenholtz P."/>
            <person name="Woyke T."/>
            <person name="Wu D."/>
            <person name="Tindall B."/>
            <person name="Pomrenke H."/>
            <person name="Brambilla E."/>
            <person name="Klenk H.-P."/>
            <person name="Eisen J.A."/>
        </authorList>
    </citation>
    <scope>NUCLEOTIDE SEQUENCE [LARGE SCALE GENOMIC DNA]</scope>
    <source>
        <strain evidence="9 10">DSM 17448</strain>
    </source>
</reference>
<evidence type="ECO:0000256" key="5">
    <source>
        <dbReference type="ARBA" id="ARBA00022490"/>
    </source>
</evidence>
<gene>
    <name evidence="9" type="ordered locus">Emtol_4176</name>
</gene>
<evidence type="ECO:0000256" key="3">
    <source>
        <dbReference type="ARBA" id="ARBA00006577"/>
    </source>
</evidence>
<comment type="catalytic activity">
    <reaction evidence="1">
        <text>[protein]-peptidylproline (omega=180) = [protein]-peptidylproline (omega=0)</text>
        <dbReference type="Rhea" id="RHEA:16237"/>
        <dbReference type="Rhea" id="RHEA-COMP:10747"/>
        <dbReference type="Rhea" id="RHEA-COMP:10748"/>
        <dbReference type="ChEBI" id="CHEBI:83833"/>
        <dbReference type="ChEBI" id="CHEBI:83834"/>
        <dbReference type="EC" id="5.2.1.8"/>
    </reaction>
</comment>
<dbReference type="Proteomes" id="UP000002875">
    <property type="component" value="Chromosome"/>
</dbReference>
<evidence type="ECO:0000313" key="9">
    <source>
        <dbReference type="EMBL" id="AFK05300.1"/>
    </source>
</evidence>
<keyword evidence="10" id="KW-1185">Reference proteome</keyword>
<dbReference type="PANTHER" id="PTHR47861">
    <property type="entry name" value="FKBP-TYPE PEPTIDYL-PROLYL CIS-TRANS ISOMERASE SLYD"/>
    <property type="match status" value="1"/>
</dbReference>
<dbReference type="SUPFAM" id="SSF54534">
    <property type="entry name" value="FKBP-like"/>
    <property type="match status" value="1"/>
</dbReference>
<evidence type="ECO:0000256" key="2">
    <source>
        <dbReference type="ARBA" id="ARBA00004496"/>
    </source>
</evidence>
<dbReference type="EMBL" id="CP002961">
    <property type="protein sequence ID" value="AFK05300.1"/>
    <property type="molecule type" value="Genomic_DNA"/>
</dbReference>
<evidence type="ECO:0000256" key="6">
    <source>
        <dbReference type="ARBA" id="ARBA00023110"/>
    </source>
</evidence>
<evidence type="ECO:0000256" key="7">
    <source>
        <dbReference type="ARBA" id="ARBA00023186"/>
    </source>
</evidence>
<comment type="similarity">
    <text evidence="3">Belongs to the FKBP-type PPIase family.</text>
</comment>
<keyword evidence="7" id="KW-0143">Chaperone</keyword>
<name>A0ABN4AT19_EMTOG</name>
<dbReference type="PANTHER" id="PTHR47861:SF3">
    <property type="entry name" value="FKBP-TYPE PEPTIDYL-PROLYL CIS-TRANS ISOMERASE SLYD"/>
    <property type="match status" value="1"/>
</dbReference>
<protein>
    <recommendedName>
        <fullName evidence="4">peptidylprolyl isomerase</fullName>
        <ecNumber evidence="4">5.2.1.8</ecNumber>
    </recommendedName>
</protein>
<sequence length="170" mass="19054">MKIESNKVVKIIYELEIGEENDKELLEIVQDDEPMVFIHGLSGLPEKFEEKLIGLQAEDEFEFSIDAEDGYGEPDPEAIIDFPIDNFKIENGQVPEGMLEIGNIIPFSNEDGGRMNGRIIEIGEDFVVLDFNHPLAGQKMHFKGKILEVRNASQSELDHGHVHGEGGVIH</sequence>
<proteinExistence type="inferred from homology"/>